<keyword evidence="2" id="KW-0805">Transcription regulation</keyword>
<keyword evidence="7" id="KW-1185">Reference proteome</keyword>
<evidence type="ECO:0000313" key="7">
    <source>
        <dbReference type="Proteomes" id="UP000008148"/>
    </source>
</evidence>
<comment type="similarity">
    <text evidence="1">Belongs to the LysR transcriptional regulatory family.</text>
</comment>
<dbReference type="GO" id="GO:0003700">
    <property type="term" value="F:DNA-binding transcription factor activity"/>
    <property type="evidence" value="ECO:0007669"/>
    <property type="project" value="InterPro"/>
</dbReference>
<dbReference type="HOGENOM" id="CLU_039613_35_1_6"/>
<dbReference type="Proteomes" id="UP000008148">
    <property type="component" value="Chromosome"/>
</dbReference>
<dbReference type="PANTHER" id="PTHR30126:SF4">
    <property type="entry name" value="LYSR FAMILY TRANSCRIPTIONAL REGULATOR"/>
    <property type="match status" value="1"/>
</dbReference>
<evidence type="ECO:0000256" key="1">
    <source>
        <dbReference type="ARBA" id="ARBA00009437"/>
    </source>
</evidence>
<dbReference type="InterPro" id="IPR005119">
    <property type="entry name" value="LysR_subst-bd"/>
</dbReference>
<evidence type="ECO:0000256" key="3">
    <source>
        <dbReference type="ARBA" id="ARBA00023125"/>
    </source>
</evidence>
<keyword evidence="4" id="KW-0804">Transcription</keyword>
<dbReference type="SUPFAM" id="SSF46785">
    <property type="entry name" value="Winged helix' DNA-binding domain"/>
    <property type="match status" value="1"/>
</dbReference>
<evidence type="ECO:0000259" key="5">
    <source>
        <dbReference type="PROSITE" id="PS50931"/>
    </source>
</evidence>
<evidence type="ECO:0000313" key="6">
    <source>
        <dbReference type="EMBL" id="ABV13869.1"/>
    </source>
</evidence>
<dbReference type="Gene3D" id="1.10.10.10">
    <property type="entry name" value="Winged helix-like DNA-binding domain superfamily/Winged helix DNA-binding domain"/>
    <property type="match status" value="1"/>
</dbReference>
<dbReference type="Pfam" id="PF03466">
    <property type="entry name" value="LysR_substrate"/>
    <property type="match status" value="1"/>
</dbReference>
<organism evidence="6 7">
    <name type="scientific">Citrobacter koseri (strain ATCC BAA-895 / CDC 4225-83 / SGSC4696)</name>
    <dbReference type="NCBI Taxonomy" id="290338"/>
    <lineage>
        <taxon>Bacteria</taxon>
        <taxon>Pseudomonadati</taxon>
        <taxon>Pseudomonadota</taxon>
        <taxon>Gammaproteobacteria</taxon>
        <taxon>Enterobacterales</taxon>
        <taxon>Enterobacteriaceae</taxon>
        <taxon>Citrobacter</taxon>
    </lineage>
</organism>
<proteinExistence type="inferred from homology"/>
<dbReference type="InterPro" id="IPR000847">
    <property type="entry name" value="LysR_HTH_N"/>
</dbReference>
<dbReference type="STRING" id="290338.CKO_02763"/>
<dbReference type="InterPro" id="IPR036388">
    <property type="entry name" value="WH-like_DNA-bd_sf"/>
</dbReference>
<dbReference type="AlphaFoldDB" id="A8AK56"/>
<reference evidence="6 7" key="1">
    <citation type="submission" date="2007-08" db="EMBL/GenBank/DDBJ databases">
        <authorList>
            <consortium name="The Citrobacter koseri Genome Sequencing Project"/>
            <person name="McClelland M."/>
            <person name="Sanderson E.K."/>
            <person name="Porwollik S."/>
            <person name="Spieth J."/>
            <person name="Clifton W.S."/>
            <person name="Latreille P."/>
            <person name="Courtney L."/>
            <person name="Wang C."/>
            <person name="Pepin K."/>
            <person name="Bhonagiri V."/>
            <person name="Nash W."/>
            <person name="Johnson M."/>
            <person name="Thiruvilangam P."/>
            <person name="Wilson R."/>
        </authorList>
    </citation>
    <scope>NUCLEOTIDE SEQUENCE [LARGE SCALE GENOMIC DNA]</scope>
    <source>
        <strain evidence="7">ATCC BAA-895 / CDC 4225-83 / SGSC4696</strain>
    </source>
</reference>
<gene>
    <name evidence="6" type="ordered locus">CKO_02763</name>
</gene>
<evidence type="ECO:0000256" key="4">
    <source>
        <dbReference type="ARBA" id="ARBA00023163"/>
    </source>
</evidence>
<name>A8AK56_CITK8</name>
<dbReference type="Pfam" id="PF00126">
    <property type="entry name" value="HTH_1"/>
    <property type="match status" value="1"/>
</dbReference>
<keyword evidence="3" id="KW-0238">DNA-binding</keyword>
<dbReference type="Gene3D" id="3.40.190.290">
    <property type="match status" value="1"/>
</dbReference>
<protein>
    <recommendedName>
        <fullName evidence="5">HTH lysR-type domain-containing protein</fullName>
    </recommendedName>
</protein>
<feature type="domain" description="HTH lysR-type" evidence="5">
    <location>
        <begin position="33"/>
        <end position="90"/>
    </location>
</feature>
<dbReference type="PANTHER" id="PTHR30126">
    <property type="entry name" value="HTH-TYPE TRANSCRIPTIONAL REGULATOR"/>
    <property type="match status" value="1"/>
</dbReference>
<dbReference type="InterPro" id="IPR036390">
    <property type="entry name" value="WH_DNA-bd_sf"/>
</dbReference>
<dbReference type="KEGG" id="cko:CKO_02763"/>
<dbReference type="EMBL" id="CP000822">
    <property type="protein sequence ID" value="ABV13869.1"/>
    <property type="molecule type" value="Genomic_DNA"/>
</dbReference>
<accession>A8AK56</accession>
<sequence>MPCFGLNYSLALFFDSLYNVLISFSGYFQIMRINLDVLLILDAIDKHGSFAAAAGSLFKTPAALSYMIQKLENDLDIELLDRSGHRAKFTDTGRMMLEKGRLLLNAAKDLEKQAVQLSSGWEKELAIALDDSFPFETLLPVIDAFYALNKQTRLNFTHHTLAGSWEELTHNGADIILGAINEPPTSAAWSYKMLGTLDNVFVVAPSHPLAAATDGLTNEQLCLHRAVVISDSARFCHPLQSNLMDEQPQIRVDDFDSKVTLLRAGLGCGFLPRHIVRPWLATGELVEKSVISFRQKDVAYMAWRNHSDGLAQRWWREALLASPEVAQLYQ</sequence>
<evidence type="ECO:0000256" key="2">
    <source>
        <dbReference type="ARBA" id="ARBA00023015"/>
    </source>
</evidence>
<dbReference type="PROSITE" id="PS50931">
    <property type="entry name" value="HTH_LYSR"/>
    <property type="match status" value="1"/>
</dbReference>
<dbReference type="SUPFAM" id="SSF53850">
    <property type="entry name" value="Periplasmic binding protein-like II"/>
    <property type="match status" value="1"/>
</dbReference>
<dbReference type="GO" id="GO:0000976">
    <property type="term" value="F:transcription cis-regulatory region binding"/>
    <property type="evidence" value="ECO:0007669"/>
    <property type="project" value="TreeGrafter"/>
</dbReference>